<dbReference type="EMBL" id="QKWP01001696">
    <property type="protein sequence ID" value="RIB07213.1"/>
    <property type="molecule type" value="Genomic_DNA"/>
</dbReference>
<comment type="caution">
    <text evidence="2">The sequence shown here is derived from an EMBL/GenBank/DDBJ whole genome shotgun (WGS) entry which is preliminary data.</text>
</comment>
<dbReference type="InterPro" id="IPR001245">
    <property type="entry name" value="Ser-Thr/Tyr_kinase_cat_dom"/>
</dbReference>
<evidence type="ECO:0000313" key="3">
    <source>
        <dbReference type="Proteomes" id="UP000266673"/>
    </source>
</evidence>
<accession>A0A397UIQ2</accession>
<dbReference type="PANTHER" id="PTHR44329">
    <property type="entry name" value="SERINE/THREONINE-PROTEIN KINASE TNNI3K-RELATED"/>
    <property type="match status" value="1"/>
</dbReference>
<keyword evidence="2" id="KW-0418">Kinase</keyword>
<dbReference type="InterPro" id="IPR011009">
    <property type="entry name" value="Kinase-like_dom_sf"/>
</dbReference>
<evidence type="ECO:0000259" key="1">
    <source>
        <dbReference type="PROSITE" id="PS50011"/>
    </source>
</evidence>
<dbReference type="SUPFAM" id="SSF56112">
    <property type="entry name" value="Protein kinase-like (PK-like)"/>
    <property type="match status" value="1"/>
</dbReference>
<dbReference type="OrthoDB" id="2213591at2759"/>
<dbReference type="STRING" id="44941.A0A397UIQ2"/>
<dbReference type="InterPro" id="IPR051681">
    <property type="entry name" value="Ser/Thr_Kinases-Pseudokinases"/>
</dbReference>
<reference evidence="2 3" key="1">
    <citation type="submission" date="2018-06" db="EMBL/GenBank/DDBJ databases">
        <title>Comparative genomics reveals the genomic features of Rhizophagus irregularis, R. cerebriforme, R. diaphanum and Gigaspora rosea, and their symbiotic lifestyle signature.</title>
        <authorList>
            <person name="Morin E."/>
            <person name="San Clemente H."/>
            <person name="Chen E.C.H."/>
            <person name="De La Providencia I."/>
            <person name="Hainaut M."/>
            <person name="Kuo A."/>
            <person name="Kohler A."/>
            <person name="Murat C."/>
            <person name="Tang N."/>
            <person name="Roy S."/>
            <person name="Loubradou J."/>
            <person name="Henrissat B."/>
            <person name="Grigoriev I.V."/>
            <person name="Corradi N."/>
            <person name="Roux C."/>
            <person name="Martin F.M."/>
        </authorList>
    </citation>
    <scope>NUCLEOTIDE SEQUENCE [LARGE SCALE GENOMIC DNA]</scope>
    <source>
        <strain evidence="2 3">DAOM 194757</strain>
    </source>
</reference>
<dbReference type="Gene3D" id="1.10.510.10">
    <property type="entry name" value="Transferase(Phosphotransferase) domain 1"/>
    <property type="match status" value="1"/>
</dbReference>
<organism evidence="2 3">
    <name type="scientific">Gigaspora rosea</name>
    <dbReference type="NCBI Taxonomy" id="44941"/>
    <lineage>
        <taxon>Eukaryota</taxon>
        <taxon>Fungi</taxon>
        <taxon>Fungi incertae sedis</taxon>
        <taxon>Mucoromycota</taxon>
        <taxon>Glomeromycotina</taxon>
        <taxon>Glomeromycetes</taxon>
        <taxon>Diversisporales</taxon>
        <taxon>Gigasporaceae</taxon>
        <taxon>Gigaspora</taxon>
    </lineage>
</organism>
<dbReference type="AlphaFoldDB" id="A0A397UIQ2"/>
<keyword evidence="3" id="KW-1185">Reference proteome</keyword>
<feature type="domain" description="Protein kinase" evidence="1">
    <location>
        <begin position="1"/>
        <end position="97"/>
    </location>
</feature>
<name>A0A397UIQ2_9GLOM</name>
<feature type="non-terminal residue" evidence="2">
    <location>
        <position position="1"/>
    </location>
</feature>
<dbReference type="InterPro" id="IPR000719">
    <property type="entry name" value="Prot_kinase_dom"/>
</dbReference>
<gene>
    <name evidence="2" type="ORF">C2G38_1984724</name>
</gene>
<dbReference type="PROSITE" id="PS50011">
    <property type="entry name" value="PROTEIN_KINASE_DOM"/>
    <property type="match status" value="1"/>
</dbReference>
<keyword evidence="2" id="KW-0808">Transferase</keyword>
<dbReference type="Proteomes" id="UP000266673">
    <property type="component" value="Unassembled WGS sequence"/>
</dbReference>
<sequence length="110" mass="12612">IYGVLPYIAPEVLQGKLFTKASDIYSFGMIMWENSSGNFVFSDYKNNDSNLAIEICFKELRPNILKGTAICYAELLKRCWDKNPNNRPSAIEVHETILKWKNSTEVLADF</sequence>
<dbReference type="GO" id="GO:0004674">
    <property type="term" value="F:protein serine/threonine kinase activity"/>
    <property type="evidence" value="ECO:0007669"/>
    <property type="project" value="TreeGrafter"/>
</dbReference>
<evidence type="ECO:0000313" key="2">
    <source>
        <dbReference type="EMBL" id="RIB07213.1"/>
    </source>
</evidence>
<dbReference type="Pfam" id="PF07714">
    <property type="entry name" value="PK_Tyr_Ser-Thr"/>
    <property type="match status" value="1"/>
</dbReference>
<dbReference type="GO" id="GO:0005524">
    <property type="term" value="F:ATP binding"/>
    <property type="evidence" value="ECO:0007669"/>
    <property type="project" value="InterPro"/>
</dbReference>
<proteinExistence type="predicted"/>
<protein>
    <submittedName>
        <fullName evidence="2">Kinase-like domain-containing protein</fullName>
    </submittedName>
</protein>